<protein>
    <submittedName>
        <fullName evidence="1">Uncharacterized protein</fullName>
    </submittedName>
</protein>
<evidence type="ECO:0000313" key="2">
    <source>
        <dbReference type="Proteomes" id="UP000619486"/>
    </source>
</evidence>
<name>A0A918LV67_9ACTN</name>
<reference evidence="1" key="2">
    <citation type="submission" date="2020-09" db="EMBL/GenBank/DDBJ databases">
        <authorList>
            <person name="Sun Q."/>
            <person name="Ohkuma M."/>
        </authorList>
    </citation>
    <scope>NUCLEOTIDE SEQUENCE</scope>
    <source>
        <strain evidence="1">JCM 3172</strain>
    </source>
</reference>
<reference evidence="1" key="1">
    <citation type="journal article" date="2014" name="Int. J. Syst. Evol. Microbiol.">
        <title>Complete genome sequence of Corynebacterium casei LMG S-19264T (=DSM 44701T), isolated from a smear-ripened cheese.</title>
        <authorList>
            <consortium name="US DOE Joint Genome Institute (JGI-PGF)"/>
            <person name="Walter F."/>
            <person name="Albersmeier A."/>
            <person name="Kalinowski J."/>
            <person name="Ruckert C."/>
        </authorList>
    </citation>
    <scope>NUCLEOTIDE SEQUENCE</scope>
    <source>
        <strain evidence="1">JCM 3172</strain>
    </source>
</reference>
<accession>A0A918LV67</accession>
<sequence>MYVPHGAFTPSGRTTGRLVPSAYEVQRKPLSAQPARKPDSPAPLDCSTVVFGSGVCSDGMVSVPGGTSAAKAWPEVSGASPAVMPTTVAAATALRTNAWRLKVSFSPKTDRRRGRRTPAPPA</sequence>
<comment type="caution">
    <text evidence="1">The sequence shown here is derived from an EMBL/GenBank/DDBJ whole genome shotgun (WGS) entry which is preliminary data.</text>
</comment>
<organism evidence="1 2">
    <name type="scientific">Streptomyces purpureus</name>
    <dbReference type="NCBI Taxonomy" id="1951"/>
    <lineage>
        <taxon>Bacteria</taxon>
        <taxon>Bacillati</taxon>
        <taxon>Actinomycetota</taxon>
        <taxon>Actinomycetes</taxon>
        <taxon>Kitasatosporales</taxon>
        <taxon>Streptomycetaceae</taxon>
        <taxon>Streptomyces</taxon>
    </lineage>
</organism>
<keyword evidence="2" id="KW-1185">Reference proteome</keyword>
<dbReference type="Proteomes" id="UP000619486">
    <property type="component" value="Unassembled WGS sequence"/>
</dbReference>
<dbReference type="EMBL" id="BMQQ01000027">
    <property type="protein sequence ID" value="GGT54664.1"/>
    <property type="molecule type" value="Genomic_DNA"/>
</dbReference>
<evidence type="ECO:0000313" key="1">
    <source>
        <dbReference type="EMBL" id="GGT54664.1"/>
    </source>
</evidence>
<proteinExistence type="predicted"/>
<gene>
    <name evidence="1" type="ORF">GCM10014713_55560</name>
</gene>
<dbReference type="AlphaFoldDB" id="A0A918LV67"/>